<name>A0A1Y2DKA7_9PEZI</name>
<accession>A0A1Y2DKA7</accession>
<dbReference type="Proteomes" id="UP000193689">
    <property type="component" value="Unassembled WGS sequence"/>
</dbReference>
<protein>
    <recommendedName>
        <fullName evidence="1">F-box domain-containing protein</fullName>
    </recommendedName>
</protein>
<dbReference type="SUPFAM" id="SSF81383">
    <property type="entry name" value="F-box domain"/>
    <property type="match status" value="1"/>
</dbReference>
<gene>
    <name evidence="2" type="ORF">BCR38DRAFT_445032</name>
</gene>
<evidence type="ECO:0000313" key="3">
    <source>
        <dbReference type="Proteomes" id="UP000193689"/>
    </source>
</evidence>
<dbReference type="Gene3D" id="1.20.1280.50">
    <property type="match status" value="1"/>
</dbReference>
<dbReference type="EMBL" id="MCFJ01000013">
    <property type="protein sequence ID" value="ORY59609.1"/>
    <property type="molecule type" value="Genomic_DNA"/>
</dbReference>
<dbReference type="Gene3D" id="1.25.40.10">
    <property type="entry name" value="Tetratricopeptide repeat domain"/>
    <property type="match status" value="1"/>
</dbReference>
<keyword evidence="3" id="KW-1185">Reference proteome</keyword>
<reference evidence="2 3" key="1">
    <citation type="submission" date="2016-07" db="EMBL/GenBank/DDBJ databases">
        <title>Pervasive Adenine N6-methylation of Active Genes in Fungi.</title>
        <authorList>
            <consortium name="DOE Joint Genome Institute"/>
            <person name="Mondo S.J."/>
            <person name="Dannebaum R.O."/>
            <person name="Kuo R.C."/>
            <person name="Labutti K."/>
            <person name="Haridas S."/>
            <person name="Kuo A."/>
            <person name="Salamov A."/>
            <person name="Ahrendt S.R."/>
            <person name="Lipzen A."/>
            <person name="Sullivan W."/>
            <person name="Andreopoulos W.B."/>
            <person name="Clum A."/>
            <person name="Lindquist E."/>
            <person name="Daum C."/>
            <person name="Ramamoorthy G.K."/>
            <person name="Gryganskyi A."/>
            <person name="Culley D."/>
            <person name="Magnuson J.K."/>
            <person name="James T.Y."/>
            <person name="O'Malley M.A."/>
            <person name="Stajich J.E."/>
            <person name="Spatafora J.W."/>
            <person name="Visel A."/>
            <person name="Grigoriev I.V."/>
        </authorList>
    </citation>
    <scope>NUCLEOTIDE SEQUENCE [LARGE SCALE GENOMIC DNA]</scope>
    <source>
        <strain evidence="2 3">CBS 129021</strain>
    </source>
</reference>
<dbReference type="Gene3D" id="3.80.10.10">
    <property type="entry name" value="Ribonuclease Inhibitor"/>
    <property type="match status" value="1"/>
</dbReference>
<dbReference type="InterPro" id="IPR001810">
    <property type="entry name" value="F-box_dom"/>
</dbReference>
<dbReference type="InterPro" id="IPR036047">
    <property type="entry name" value="F-box-like_dom_sf"/>
</dbReference>
<dbReference type="SUPFAM" id="SSF48452">
    <property type="entry name" value="TPR-like"/>
    <property type="match status" value="1"/>
</dbReference>
<dbReference type="STRING" id="1141098.A0A1Y2DKA7"/>
<sequence length="694" mass="78341">MARTTQAALHLQKGKALFKSDSLVEAHREFIRAVRACPVCRSSKGDKLCDCKNLLQALENDTLKEEIKKPCSHPESNQRCSEKDHMEALNYLVAIYSSHKKLKDAQVYAQKMILIAPREPLGYLRLGKCLRLANKHEAALALYNQGSELVERKQPKHPQLSVMRAQANAVSKFLWKGDPLKEFPRELVVMTLKSFKTRDLARCLRVSKQWKSFLEGDAARSLWTVLHFQHHMTTAPIRSRLSVSQKTIAYYTKKLAQGQVTALEIDDCRAFDLSSRKLETIFRHCPHLQHLKLRGVLRKEDEWIGDILQIPMPSLKSLYLGGRAALPGWLLTGLLAASSQTLVELSIFCFHHPYQLSSPLLWPLLPNLKTLRLQGINQECWIDLDIMMRSSPDVRHLWIDNATLAKMDPSPKPNPAPWQNLEQCFIGGDVTFGHIDILPPLSSHMTDLVVENNHIERYKVDPNTFNPAAMIPPGLSPLTAANLISHKMDGGSLPYPPMLMLRRLCLKSLRTALSGPDLISLIQPSLHSGTLEELIIHPFPWELMRTGKELAWLANDSVRVLSVTGLTGDPSYSFHEQDDMILRFVDLFKGLHTLDIGKETISVSTIKQFILHNGVRRIYHQWGWAYREAQNALEGAGIKVRTASSRSAVSPGSGPDEAEAEVMIIDGVLDTPSNHPERLCNLEPKRSRLHDWTI</sequence>
<dbReference type="InterPro" id="IPR032675">
    <property type="entry name" value="LRR_dom_sf"/>
</dbReference>
<evidence type="ECO:0000313" key="2">
    <source>
        <dbReference type="EMBL" id="ORY59609.1"/>
    </source>
</evidence>
<dbReference type="GeneID" id="63777189"/>
<evidence type="ECO:0000259" key="1">
    <source>
        <dbReference type="PROSITE" id="PS50181"/>
    </source>
</evidence>
<feature type="domain" description="F-box" evidence="1">
    <location>
        <begin position="177"/>
        <end position="226"/>
    </location>
</feature>
<dbReference type="RefSeq" id="XP_040712183.1">
    <property type="nucleotide sequence ID" value="XM_040860977.1"/>
</dbReference>
<dbReference type="SUPFAM" id="SSF52058">
    <property type="entry name" value="L domain-like"/>
    <property type="match status" value="1"/>
</dbReference>
<dbReference type="PROSITE" id="PS50181">
    <property type="entry name" value="FBOX"/>
    <property type="match status" value="1"/>
</dbReference>
<comment type="caution">
    <text evidence="2">The sequence shown here is derived from an EMBL/GenBank/DDBJ whole genome shotgun (WGS) entry which is preliminary data.</text>
</comment>
<dbReference type="InParanoid" id="A0A1Y2DKA7"/>
<dbReference type="OrthoDB" id="629492at2759"/>
<organism evidence="2 3">
    <name type="scientific">Pseudomassariella vexata</name>
    <dbReference type="NCBI Taxonomy" id="1141098"/>
    <lineage>
        <taxon>Eukaryota</taxon>
        <taxon>Fungi</taxon>
        <taxon>Dikarya</taxon>
        <taxon>Ascomycota</taxon>
        <taxon>Pezizomycotina</taxon>
        <taxon>Sordariomycetes</taxon>
        <taxon>Xylariomycetidae</taxon>
        <taxon>Amphisphaeriales</taxon>
        <taxon>Pseudomassariaceae</taxon>
        <taxon>Pseudomassariella</taxon>
    </lineage>
</organism>
<dbReference type="Pfam" id="PF00646">
    <property type="entry name" value="F-box"/>
    <property type="match status" value="1"/>
</dbReference>
<proteinExistence type="predicted"/>
<dbReference type="AlphaFoldDB" id="A0A1Y2DKA7"/>
<dbReference type="InterPro" id="IPR011990">
    <property type="entry name" value="TPR-like_helical_dom_sf"/>
</dbReference>